<sequence>MHLFDQERLLDESITCAKQCALQMERCLDKGDLVGAIHHCADMLREMRTSTLSPKSYYELYIVVTEKLRLLESTLIEEHKNGKKLSNLYETIQYVANIIPRLYLLITVGVYHIKCAELSRREIIRDLVEMCSGVQHPVRGLFLRSYLLHALRTELLPVNEDPEPKQNLLKTEDANTSDVTATSPDPEKKSIDMSSASAHTDSQGTISDSIRFLLLNFSEMNKLWVRMQHQGHSRDRERREQERRELRLLVGTNLNRLSQLEGIDVIRYQTQVLPPIIEQLIVCRDVIAQEYLMDVIIQVFPDEFHLSTLRTLLATCNQLQPGVRLRQIICSLVERLSQFALNELSSGRSLTVPEAITTNCTQVPPDQDSAPEKQSVPESESNLDSETVLFTLFFDGLCDLIEARIRLSRMGSETQIPSGRHALINLATLHGLPPEDIPAMFASLVYLAMVLYPKQSPSLVDICLKATADSLEQLGISLVAPASPLSKELLNLLHLPLGGSPFHMSTNTGHSGGNALSSAPFEAMGELRTVLGMSGFRRLVTLLDPKTTKCRLACNLLAGTLERDQRQRQAKKVLHTKTPISNGLHEVWSDNSCRLTSEADLDGLFDLISGLLSPSSNMFDDPDEFAEVQSLIAGVLHLIGPLPRTEDPGLCYNLFCKAQTTLAQAGPRIIRFNFPALVFEGLQLIRAYSELEDKQDDWDDAVHKVVSFVHRCITCLVAADAPEIALRLFLQASLVIDRVEFSKRESMTYEFVSQALTLYEEGVSEARAQIDSMSLITSTLCHLRCFTDDNRNTLRTQCSRAAAHLLRKHDQSRAVAASAHLFWPLPILMRQNVNPSVMVSLTEKPVKTETVRECLEQLSESDLKVLRDGKAALACLDRAARLAQDCMDATVKAQLFMNILNHAISLRLQNCLEVTDDRINKLIETVKSLIDELNPTTAAAEEIVRHLENTISFVHLCQTVPDLSNSPAEHVAELFSSVNLS</sequence>
<protein>
    <recommendedName>
        <fullName evidence="6">Vacuolar protein sorting-associated protein 35</fullName>
    </recommendedName>
</protein>
<dbReference type="GO" id="GO:0042147">
    <property type="term" value="P:retrograde transport, endosome to Golgi"/>
    <property type="evidence" value="ECO:0007669"/>
    <property type="project" value="InterPro"/>
</dbReference>
<dbReference type="Proteomes" id="UP000308267">
    <property type="component" value="Unassembled WGS sequence"/>
</dbReference>
<dbReference type="Gene3D" id="1.25.40.660">
    <property type="entry name" value="Vacuolar protein sorting-associated protein 35, helical subcomplex Vps35-C"/>
    <property type="match status" value="1"/>
</dbReference>
<dbReference type="EMBL" id="SJOL01008662">
    <property type="protein sequence ID" value="TGZ59908.1"/>
    <property type="molecule type" value="Genomic_DNA"/>
</dbReference>
<evidence type="ECO:0000256" key="3">
    <source>
        <dbReference type="ARBA" id="ARBA00022448"/>
    </source>
</evidence>
<dbReference type="Pfam" id="PF03635">
    <property type="entry name" value="Vps35"/>
    <property type="match status" value="1"/>
</dbReference>
<evidence type="ECO:0000256" key="2">
    <source>
        <dbReference type="ARBA" id="ARBA00006536"/>
    </source>
</evidence>
<feature type="compositionally biased region" description="Polar residues" evidence="7">
    <location>
        <begin position="174"/>
        <end position="183"/>
    </location>
</feature>
<reference evidence="8 9" key="1">
    <citation type="journal article" date="2019" name="BMC Genomics">
        <title>New insights from Opisthorchis felineus genome: update on genomics of the epidemiologically important liver flukes.</title>
        <authorList>
            <person name="Ershov N.I."/>
            <person name="Mordvinov V.A."/>
            <person name="Prokhortchouk E.B."/>
            <person name="Pakharukova M.Y."/>
            <person name="Gunbin K.V."/>
            <person name="Ustyantsev K."/>
            <person name="Genaev M.A."/>
            <person name="Blinov A.G."/>
            <person name="Mazur A."/>
            <person name="Boulygina E."/>
            <person name="Tsygankova S."/>
            <person name="Khrameeva E."/>
            <person name="Chekanov N."/>
            <person name="Fan G."/>
            <person name="Xiao A."/>
            <person name="Zhang H."/>
            <person name="Xu X."/>
            <person name="Yang H."/>
            <person name="Solovyev V."/>
            <person name="Lee S.M."/>
            <person name="Liu X."/>
            <person name="Afonnikov D.A."/>
            <person name="Skryabin K.G."/>
        </authorList>
    </citation>
    <scope>NUCLEOTIDE SEQUENCE [LARGE SCALE GENOMIC DNA]</scope>
    <source>
        <strain evidence="8">AK-0245</strain>
        <tissue evidence="8">Whole organism</tissue>
    </source>
</reference>
<comment type="caution">
    <text evidence="8">The sequence shown here is derived from an EMBL/GenBank/DDBJ whole genome shotgun (WGS) entry which is preliminary data.</text>
</comment>
<dbReference type="PANTHER" id="PTHR11099">
    <property type="entry name" value="VACUOLAR SORTING PROTEIN 35"/>
    <property type="match status" value="1"/>
</dbReference>
<dbReference type="GO" id="GO:0005770">
    <property type="term" value="C:late endosome"/>
    <property type="evidence" value="ECO:0007669"/>
    <property type="project" value="TreeGrafter"/>
</dbReference>
<dbReference type="OrthoDB" id="10258141at2759"/>
<dbReference type="PANTHER" id="PTHR11099:SF0">
    <property type="entry name" value="VACUOLAR PROTEIN SORTING-ASSOCIATED PROTEIN 35"/>
    <property type="match status" value="1"/>
</dbReference>
<keyword evidence="5" id="KW-0472">Membrane</keyword>
<evidence type="ECO:0000256" key="1">
    <source>
        <dbReference type="ARBA" id="ARBA00004170"/>
    </source>
</evidence>
<organism evidence="8 9">
    <name type="scientific">Opisthorchis felineus</name>
    <dbReference type="NCBI Taxonomy" id="147828"/>
    <lineage>
        <taxon>Eukaryota</taxon>
        <taxon>Metazoa</taxon>
        <taxon>Spiralia</taxon>
        <taxon>Lophotrochozoa</taxon>
        <taxon>Platyhelminthes</taxon>
        <taxon>Trematoda</taxon>
        <taxon>Digenea</taxon>
        <taxon>Opisthorchiida</taxon>
        <taxon>Opisthorchiata</taxon>
        <taxon>Opisthorchiidae</taxon>
        <taxon>Opisthorchis</taxon>
    </lineage>
</organism>
<keyword evidence="4 6" id="KW-0653">Protein transport</keyword>
<keyword evidence="3 6" id="KW-0813">Transport</keyword>
<keyword evidence="9" id="KW-1185">Reference proteome</keyword>
<evidence type="ECO:0000256" key="7">
    <source>
        <dbReference type="SAM" id="MobiDB-lite"/>
    </source>
</evidence>
<evidence type="ECO:0000256" key="5">
    <source>
        <dbReference type="ARBA" id="ARBA00023136"/>
    </source>
</evidence>
<accession>A0A4S2LHE8</accession>
<feature type="region of interest" description="Disordered" evidence="7">
    <location>
        <begin position="360"/>
        <end position="382"/>
    </location>
</feature>
<dbReference type="GO" id="GO:0005829">
    <property type="term" value="C:cytosol"/>
    <property type="evidence" value="ECO:0007669"/>
    <property type="project" value="GOC"/>
</dbReference>
<dbReference type="InterPro" id="IPR005378">
    <property type="entry name" value="Vps35"/>
</dbReference>
<name>A0A4S2LHE8_OPIFE</name>
<dbReference type="InterPro" id="IPR042491">
    <property type="entry name" value="Vps35_C"/>
</dbReference>
<evidence type="ECO:0000313" key="9">
    <source>
        <dbReference type="Proteomes" id="UP000308267"/>
    </source>
</evidence>
<proteinExistence type="inferred from homology"/>
<evidence type="ECO:0000256" key="6">
    <source>
        <dbReference type="PIRNR" id="PIRNR009375"/>
    </source>
</evidence>
<evidence type="ECO:0000313" key="8">
    <source>
        <dbReference type="EMBL" id="TGZ59908.1"/>
    </source>
</evidence>
<dbReference type="GO" id="GO:0006886">
    <property type="term" value="P:intracellular protein transport"/>
    <property type="evidence" value="ECO:0007669"/>
    <property type="project" value="TreeGrafter"/>
</dbReference>
<dbReference type="AlphaFoldDB" id="A0A4S2LHE8"/>
<comment type="subcellular location">
    <subcellularLocation>
        <location evidence="1">Membrane</location>
        <topology evidence="1">Peripheral membrane protein</topology>
    </subcellularLocation>
</comment>
<dbReference type="STRING" id="147828.A0A4S2LHE8"/>
<gene>
    <name evidence="8" type="ORF">CRM22_008832</name>
</gene>
<dbReference type="PIRSF" id="PIRSF009375">
    <property type="entry name" value="Retromer_Vps35"/>
    <property type="match status" value="1"/>
</dbReference>
<feature type="compositionally biased region" description="Polar residues" evidence="7">
    <location>
        <begin position="192"/>
        <end position="202"/>
    </location>
</feature>
<feature type="region of interest" description="Disordered" evidence="7">
    <location>
        <begin position="161"/>
        <end position="202"/>
    </location>
</feature>
<comment type="function">
    <text evidence="6">Plays a role in vesicular protein sorting.</text>
</comment>
<comment type="similarity">
    <text evidence="2 6">Belongs to the VPS35 family.</text>
</comment>
<dbReference type="GO" id="GO:0030906">
    <property type="term" value="C:retromer, cargo-selective complex"/>
    <property type="evidence" value="ECO:0007669"/>
    <property type="project" value="InterPro"/>
</dbReference>
<evidence type="ECO:0000256" key="4">
    <source>
        <dbReference type="ARBA" id="ARBA00022927"/>
    </source>
</evidence>